<dbReference type="Proteomes" id="UP000699042">
    <property type="component" value="Unassembled WGS sequence"/>
</dbReference>
<keyword evidence="3" id="KW-1185">Reference proteome</keyword>
<evidence type="ECO:0000313" key="3">
    <source>
        <dbReference type="Proteomes" id="UP000699042"/>
    </source>
</evidence>
<evidence type="ECO:0000256" key="1">
    <source>
        <dbReference type="SAM" id="MobiDB-lite"/>
    </source>
</evidence>
<gene>
    <name evidence="2" type="ORF">JMJ77_007289</name>
</gene>
<protein>
    <submittedName>
        <fullName evidence="2">Uncharacterized protein</fullName>
    </submittedName>
</protein>
<reference evidence="2" key="1">
    <citation type="submission" date="2021-05" db="EMBL/GenBank/DDBJ databases">
        <title>Comparative genomics of three Colletotrichum scovillei strains and genetic complementation revealed genes involved fungal growth and virulence on chili pepper.</title>
        <authorList>
            <person name="Hsieh D.-K."/>
            <person name="Chuang S.-C."/>
            <person name="Chen C.-Y."/>
            <person name="Chao Y.-T."/>
            <person name="Lu M.-Y.J."/>
            <person name="Lee M.-H."/>
            <person name="Shih M.-C."/>
        </authorList>
    </citation>
    <scope>NUCLEOTIDE SEQUENCE</scope>
    <source>
        <strain evidence="2">Coll-153</strain>
    </source>
</reference>
<evidence type="ECO:0000313" key="2">
    <source>
        <dbReference type="EMBL" id="KAG7054815.1"/>
    </source>
</evidence>
<proteinExistence type="predicted"/>
<comment type="caution">
    <text evidence="2">The sequence shown here is derived from an EMBL/GenBank/DDBJ whole genome shotgun (WGS) entry which is preliminary data.</text>
</comment>
<dbReference type="AlphaFoldDB" id="A0A9P7RCS1"/>
<sequence length="109" mass="11916">MSYLLLLIDSQFPVPMQLQGDSSTKAGGLMPCTNLAMETDCIGATSAVRIPWAGRRMETQSNMPSRLRSIGTAGMARDTDTDTLWSVGPPKFPTDYGRPARQLFNGHRP</sequence>
<name>A0A9P7RCS1_9PEZI</name>
<dbReference type="EMBL" id="JAESDN010000002">
    <property type="protein sequence ID" value="KAG7054815.1"/>
    <property type="molecule type" value="Genomic_DNA"/>
</dbReference>
<organism evidence="2 3">
    <name type="scientific">Colletotrichum scovillei</name>
    <dbReference type="NCBI Taxonomy" id="1209932"/>
    <lineage>
        <taxon>Eukaryota</taxon>
        <taxon>Fungi</taxon>
        <taxon>Dikarya</taxon>
        <taxon>Ascomycota</taxon>
        <taxon>Pezizomycotina</taxon>
        <taxon>Sordariomycetes</taxon>
        <taxon>Hypocreomycetidae</taxon>
        <taxon>Glomerellales</taxon>
        <taxon>Glomerellaceae</taxon>
        <taxon>Colletotrichum</taxon>
        <taxon>Colletotrichum acutatum species complex</taxon>
    </lineage>
</organism>
<accession>A0A9P7RCS1</accession>
<feature type="region of interest" description="Disordered" evidence="1">
    <location>
        <begin position="72"/>
        <end position="109"/>
    </location>
</feature>